<organism evidence="3 4">
    <name type="scientific">Lolium multiflorum</name>
    <name type="common">Italian ryegrass</name>
    <name type="synonym">Lolium perenne subsp. multiflorum</name>
    <dbReference type="NCBI Taxonomy" id="4521"/>
    <lineage>
        <taxon>Eukaryota</taxon>
        <taxon>Viridiplantae</taxon>
        <taxon>Streptophyta</taxon>
        <taxon>Embryophyta</taxon>
        <taxon>Tracheophyta</taxon>
        <taxon>Spermatophyta</taxon>
        <taxon>Magnoliopsida</taxon>
        <taxon>Liliopsida</taxon>
        <taxon>Poales</taxon>
        <taxon>Poaceae</taxon>
        <taxon>BOP clade</taxon>
        <taxon>Pooideae</taxon>
        <taxon>Poodae</taxon>
        <taxon>Poeae</taxon>
        <taxon>Poeae Chloroplast Group 2 (Poeae type)</taxon>
        <taxon>Loliodinae</taxon>
        <taxon>Loliinae</taxon>
        <taxon>Lolium</taxon>
    </lineage>
</organism>
<reference evidence="3" key="1">
    <citation type="submission" date="2023-07" db="EMBL/GenBank/DDBJ databases">
        <title>A chromosome-level genome assembly of Lolium multiflorum.</title>
        <authorList>
            <person name="Chen Y."/>
            <person name="Copetti D."/>
            <person name="Kolliker R."/>
            <person name="Studer B."/>
        </authorList>
    </citation>
    <scope>NUCLEOTIDE SEQUENCE</scope>
    <source>
        <strain evidence="3">02402/16</strain>
        <tissue evidence="3">Leaf</tissue>
    </source>
</reference>
<dbReference type="InterPro" id="IPR007201">
    <property type="entry name" value="Mei2-like_Rrm_C"/>
</dbReference>
<feature type="region of interest" description="Disordered" evidence="1">
    <location>
        <begin position="1"/>
        <end position="22"/>
    </location>
</feature>
<proteinExistence type="predicted"/>
<feature type="domain" description="Mei2-like C-terminal RNA recognition motif" evidence="2">
    <location>
        <begin position="193"/>
        <end position="304"/>
    </location>
</feature>
<dbReference type="Pfam" id="PF04059">
    <property type="entry name" value="RRM_2"/>
    <property type="match status" value="1"/>
</dbReference>
<gene>
    <name evidence="3" type="ORF">QYE76_006796</name>
</gene>
<dbReference type="Gene3D" id="3.30.70.330">
    <property type="match status" value="1"/>
</dbReference>
<name>A0AAD8RVF2_LOLMU</name>
<protein>
    <recommendedName>
        <fullName evidence="2">Mei2-like C-terminal RNA recognition motif domain-containing protein</fullName>
    </recommendedName>
</protein>
<evidence type="ECO:0000256" key="1">
    <source>
        <dbReference type="SAM" id="MobiDB-lite"/>
    </source>
</evidence>
<feature type="compositionally biased region" description="Low complexity" evidence="1">
    <location>
        <begin position="11"/>
        <end position="22"/>
    </location>
</feature>
<feature type="compositionally biased region" description="Basic and acidic residues" evidence="1">
    <location>
        <begin position="118"/>
        <end position="132"/>
    </location>
</feature>
<dbReference type="Proteomes" id="UP001231189">
    <property type="component" value="Unassembled WGS sequence"/>
</dbReference>
<dbReference type="EMBL" id="JAUUTY010000005">
    <property type="protein sequence ID" value="KAK1632481.1"/>
    <property type="molecule type" value="Genomic_DNA"/>
</dbReference>
<dbReference type="AlphaFoldDB" id="A0AAD8RVF2"/>
<comment type="caution">
    <text evidence="3">The sequence shown here is derived from an EMBL/GenBank/DDBJ whole genome shotgun (WGS) entry which is preliminary data.</text>
</comment>
<dbReference type="CDD" id="cd12277">
    <property type="entry name" value="RRM3_MEI2_EAR1_like"/>
    <property type="match status" value="1"/>
</dbReference>
<evidence type="ECO:0000313" key="3">
    <source>
        <dbReference type="EMBL" id="KAK1632481.1"/>
    </source>
</evidence>
<dbReference type="InterPro" id="IPR035979">
    <property type="entry name" value="RBD_domain_sf"/>
</dbReference>
<evidence type="ECO:0000259" key="2">
    <source>
        <dbReference type="Pfam" id="PF04059"/>
    </source>
</evidence>
<dbReference type="GO" id="GO:0003676">
    <property type="term" value="F:nucleic acid binding"/>
    <property type="evidence" value="ECO:0007669"/>
    <property type="project" value="InterPro"/>
</dbReference>
<dbReference type="SUPFAM" id="SSF54928">
    <property type="entry name" value="RNA-binding domain, RBD"/>
    <property type="match status" value="1"/>
</dbReference>
<dbReference type="InterPro" id="IPR012677">
    <property type="entry name" value="Nucleotide-bd_a/b_plait_sf"/>
</dbReference>
<accession>A0AAD8RVF2</accession>
<sequence length="348" mass="37665">MAASSTSRLNPAAPSFVSSSSPHLCSPPPIGLPICCLLPPPPPPPCSLVGGIAPMGASVSPTVPWLHVPPPAPVFCSPPVCAVPVCPSTVPAYCTPPPQPPLPARRSTIKERRCIIKEIADDGSDESPKAEMEGEPSPRSVLTTWRPEPATSKRQKPAAVHPGPKPRAAVPQLPHPSRVAVGNKPAFNPRCGKTSLMICNIPNSFSKRRLMEILDQHCAEENNKLAQCRSRRVLRSEYDFLYLPVDFRTRFNKGYAFVNMTTATAARRLHGFLHGHSWAAVGSGKVCEVVHAKFQGVDAFAAHFSRSMFPCGDGRTEFLPVRFGPPRDGTRPTAERIIGTTVRPHNLR</sequence>
<evidence type="ECO:0000313" key="4">
    <source>
        <dbReference type="Proteomes" id="UP001231189"/>
    </source>
</evidence>
<feature type="region of interest" description="Disordered" evidence="1">
    <location>
        <begin position="118"/>
        <end position="184"/>
    </location>
</feature>
<keyword evidence="4" id="KW-1185">Reference proteome</keyword>